<evidence type="ECO:0000256" key="2">
    <source>
        <dbReference type="ARBA" id="ARBA00022692"/>
    </source>
</evidence>
<feature type="transmembrane region" description="Helical" evidence="5">
    <location>
        <begin position="12"/>
        <end position="32"/>
    </location>
</feature>
<feature type="transmembrane region" description="Helical" evidence="5">
    <location>
        <begin position="124"/>
        <end position="140"/>
    </location>
</feature>
<feature type="domain" description="EamA" evidence="6">
    <location>
        <begin position="10"/>
        <end position="140"/>
    </location>
</feature>
<organism evidence="7 8">
    <name type="scientific">Candidatus Criblamydia sequanensis CRIB-18</name>
    <dbReference type="NCBI Taxonomy" id="1437425"/>
    <lineage>
        <taxon>Bacteria</taxon>
        <taxon>Pseudomonadati</taxon>
        <taxon>Chlamydiota</taxon>
        <taxon>Chlamydiia</taxon>
        <taxon>Parachlamydiales</taxon>
        <taxon>Candidatus Criblamydiaceae</taxon>
        <taxon>Candidatus Criblamydia</taxon>
    </lineage>
</organism>
<comment type="caution">
    <text evidence="7">The sequence shown here is derived from an EMBL/GenBank/DDBJ whole genome shotgun (WGS) entry which is preliminary data.</text>
</comment>
<dbReference type="Proteomes" id="UP000031552">
    <property type="component" value="Unassembled WGS sequence"/>
</dbReference>
<dbReference type="Pfam" id="PF00892">
    <property type="entry name" value="EamA"/>
    <property type="match status" value="2"/>
</dbReference>
<feature type="transmembrane region" description="Helical" evidence="5">
    <location>
        <begin position="209"/>
        <end position="227"/>
    </location>
</feature>
<evidence type="ECO:0000256" key="3">
    <source>
        <dbReference type="ARBA" id="ARBA00022989"/>
    </source>
</evidence>
<sequence length="292" mass="32092">MLIKSDSVKASLLAVTAFFFMAVFGLLTKIALQDSPTIWVSFIAYLTGTLALFPYILKKGFSYLKSDHYTLLFGRALIGTLASFLYSLSIHYIPIVNGTLLFNTAPIFIPILALLFLKVKVSNSVWLAVALGFLGITIIIKPTEAILSEPGNLIALLSGFCLAIAYLLMKLLTGTDPGIRIIFYYLGLGTLVQIPFLLFSSSWPGIEGFLFALASGLSLCLAQYCLVSAYKYANASEVGVYQYSTVAFVGIFDWLIWNMIPGWWDLIGILLVVMAGMIIIRSHNHNDKVKAN</sequence>
<accession>A0A090CY28</accession>
<keyword evidence="3 5" id="KW-1133">Transmembrane helix</keyword>
<dbReference type="EMBL" id="CCEJ010000003">
    <property type="protein sequence ID" value="CDR33227.1"/>
    <property type="molecule type" value="Genomic_DNA"/>
</dbReference>
<reference evidence="7" key="1">
    <citation type="submission" date="2013-12" db="EMBL/GenBank/DDBJ databases">
        <authorList>
            <person name="Linke B."/>
        </authorList>
    </citation>
    <scope>NUCLEOTIDE SEQUENCE [LARGE SCALE GENOMIC DNA]</scope>
    <source>
        <strain evidence="7">CRIB-18</strain>
    </source>
</reference>
<dbReference type="InterPro" id="IPR000620">
    <property type="entry name" value="EamA_dom"/>
</dbReference>
<evidence type="ECO:0000256" key="1">
    <source>
        <dbReference type="ARBA" id="ARBA00004141"/>
    </source>
</evidence>
<dbReference type="RefSeq" id="WP_041016758.1">
    <property type="nucleotide sequence ID" value="NZ_CCEJ010000003.1"/>
</dbReference>
<feature type="transmembrane region" description="Helical" evidence="5">
    <location>
        <begin position="263"/>
        <end position="280"/>
    </location>
</feature>
<dbReference type="OrthoDB" id="21167at2"/>
<feature type="transmembrane region" description="Helical" evidence="5">
    <location>
        <begin position="239"/>
        <end position="257"/>
    </location>
</feature>
<proteinExistence type="predicted"/>
<evidence type="ECO:0000259" key="6">
    <source>
        <dbReference type="Pfam" id="PF00892"/>
    </source>
</evidence>
<feature type="transmembrane region" description="Helical" evidence="5">
    <location>
        <begin position="95"/>
        <end position="117"/>
    </location>
</feature>
<dbReference type="GO" id="GO:0016020">
    <property type="term" value="C:membrane"/>
    <property type="evidence" value="ECO:0007669"/>
    <property type="project" value="UniProtKB-SubCell"/>
</dbReference>
<dbReference type="InterPro" id="IPR037185">
    <property type="entry name" value="EmrE-like"/>
</dbReference>
<dbReference type="PANTHER" id="PTHR22911:SF6">
    <property type="entry name" value="SOLUTE CARRIER FAMILY 35 MEMBER G1"/>
    <property type="match status" value="1"/>
</dbReference>
<reference evidence="7" key="2">
    <citation type="submission" date="2014-09" db="EMBL/GenBank/DDBJ databases">
        <title>Criblamydia sequanensis harbors a mega-plasmid encoding arsenite resistance.</title>
        <authorList>
            <person name="Bertelli C."/>
            <person name="Goesmann A."/>
            <person name="Greub G."/>
        </authorList>
    </citation>
    <scope>NUCLEOTIDE SEQUENCE [LARGE SCALE GENOMIC DNA]</scope>
    <source>
        <strain evidence="7">CRIB-18</strain>
    </source>
</reference>
<evidence type="ECO:0000256" key="4">
    <source>
        <dbReference type="ARBA" id="ARBA00023136"/>
    </source>
</evidence>
<protein>
    <submittedName>
        <fullName evidence="7">Transporter, EamA family</fullName>
    </submittedName>
</protein>
<comment type="subcellular location">
    <subcellularLocation>
        <location evidence="1">Membrane</location>
        <topology evidence="1">Multi-pass membrane protein</topology>
    </subcellularLocation>
</comment>
<dbReference type="SUPFAM" id="SSF103481">
    <property type="entry name" value="Multidrug resistance efflux transporter EmrE"/>
    <property type="match status" value="2"/>
</dbReference>
<keyword evidence="8" id="KW-1185">Reference proteome</keyword>
<evidence type="ECO:0000313" key="8">
    <source>
        <dbReference type="Proteomes" id="UP000031552"/>
    </source>
</evidence>
<keyword evidence="2 5" id="KW-0812">Transmembrane</keyword>
<dbReference type="AlphaFoldDB" id="A0A090CY28"/>
<dbReference type="eggNOG" id="COG0697">
    <property type="taxonomic scope" value="Bacteria"/>
</dbReference>
<feature type="transmembrane region" description="Helical" evidence="5">
    <location>
        <begin position="69"/>
        <end position="89"/>
    </location>
</feature>
<feature type="transmembrane region" description="Helical" evidence="5">
    <location>
        <begin position="38"/>
        <end position="57"/>
    </location>
</feature>
<gene>
    <name evidence="7" type="ORF">CSEC_0390</name>
</gene>
<name>A0A090CY28_9BACT</name>
<dbReference type="PANTHER" id="PTHR22911">
    <property type="entry name" value="ACYL-MALONYL CONDENSING ENZYME-RELATED"/>
    <property type="match status" value="1"/>
</dbReference>
<evidence type="ECO:0000313" key="7">
    <source>
        <dbReference type="EMBL" id="CDR33227.1"/>
    </source>
</evidence>
<feature type="transmembrane region" description="Helical" evidence="5">
    <location>
        <begin position="181"/>
        <end position="203"/>
    </location>
</feature>
<evidence type="ECO:0000256" key="5">
    <source>
        <dbReference type="SAM" id="Phobius"/>
    </source>
</evidence>
<feature type="transmembrane region" description="Helical" evidence="5">
    <location>
        <begin position="152"/>
        <end position="169"/>
    </location>
</feature>
<feature type="domain" description="EamA" evidence="6">
    <location>
        <begin position="151"/>
        <end position="279"/>
    </location>
</feature>
<keyword evidence="4 5" id="KW-0472">Membrane</keyword>